<sequence>MDGKPIPSPNCPAAIGGGAFLVTNDHGVKVGWKKQLEPVIGGGTVAYCSNTGACHTTSLLASINIRKNLKFPNGLARGDDGLFYVPSSADRAVKVFSLRLNQTLTQLHTIRVGMPLDNISPGVKGDLWVPGYEADVQGDGGTL</sequence>
<dbReference type="RefSeq" id="XP_033447146.1">
    <property type="nucleotide sequence ID" value="XM_033596185.1"/>
</dbReference>
<reference evidence="1" key="1">
    <citation type="journal article" date="2020" name="Stud. Mycol.">
        <title>101 Dothideomycetes genomes: a test case for predicting lifestyles and emergence of pathogens.</title>
        <authorList>
            <person name="Haridas S."/>
            <person name="Albert R."/>
            <person name="Binder M."/>
            <person name="Bloem J."/>
            <person name="Labutti K."/>
            <person name="Salamov A."/>
            <person name="Andreopoulos B."/>
            <person name="Baker S."/>
            <person name="Barry K."/>
            <person name="Bills G."/>
            <person name="Bluhm B."/>
            <person name="Cannon C."/>
            <person name="Castanera R."/>
            <person name="Culley D."/>
            <person name="Daum C."/>
            <person name="Ezra D."/>
            <person name="Gonzalez J."/>
            <person name="Henrissat B."/>
            <person name="Kuo A."/>
            <person name="Liang C."/>
            <person name="Lipzen A."/>
            <person name="Lutzoni F."/>
            <person name="Magnuson J."/>
            <person name="Mondo S."/>
            <person name="Nolan M."/>
            <person name="Ohm R."/>
            <person name="Pangilinan J."/>
            <person name="Park H.-J."/>
            <person name="Ramirez L."/>
            <person name="Alfaro M."/>
            <person name="Sun H."/>
            <person name="Tritt A."/>
            <person name="Yoshinaga Y."/>
            <person name="Zwiers L.-H."/>
            <person name="Turgeon B."/>
            <person name="Goodwin S."/>
            <person name="Spatafora J."/>
            <person name="Crous P."/>
            <person name="Grigoriev I."/>
        </authorList>
    </citation>
    <scope>NUCLEOTIDE SEQUENCE</scope>
    <source>
        <strain evidence="1">CBS 183.55</strain>
    </source>
</reference>
<dbReference type="AlphaFoldDB" id="A0A6A5RIU6"/>
<dbReference type="OrthoDB" id="5307922at2759"/>
<evidence type="ECO:0008006" key="3">
    <source>
        <dbReference type="Google" id="ProtNLM"/>
    </source>
</evidence>
<dbReference type="Proteomes" id="UP000800082">
    <property type="component" value="Unassembled WGS sequence"/>
</dbReference>
<dbReference type="InterPro" id="IPR051288">
    <property type="entry name" value="Serum_paraoxonase/arylesterase"/>
</dbReference>
<dbReference type="PANTHER" id="PTHR11799:SF20">
    <property type="entry name" value="SMP-30_GLUCONOLACTONASE_LRE-LIKE REGION DOMAIN-CONTAINING PROTEIN"/>
    <property type="match status" value="1"/>
</dbReference>
<dbReference type="Gene3D" id="2.120.10.30">
    <property type="entry name" value="TolB, C-terminal domain"/>
    <property type="match status" value="1"/>
</dbReference>
<dbReference type="GeneID" id="54353852"/>
<organism evidence="1 2">
    <name type="scientific">Didymella exigua CBS 183.55</name>
    <dbReference type="NCBI Taxonomy" id="1150837"/>
    <lineage>
        <taxon>Eukaryota</taxon>
        <taxon>Fungi</taxon>
        <taxon>Dikarya</taxon>
        <taxon>Ascomycota</taxon>
        <taxon>Pezizomycotina</taxon>
        <taxon>Dothideomycetes</taxon>
        <taxon>Pleosporomycetidae</taxon>
        <taxon>Pleosporales</taxon>
        <taxon>Pleosporineae</taxon>
        <taxon>Didymellaceae</taxon>
        <taxon>Didymella</taxon>
    </lineage>
</organism>
<dbReference type="PANTHER" id="PTHR11799">
    <property type="entry name" value="PARAOXONASE"/>
    <property type="match status" value="1"/>
</dbReference>
<dbReference type="SUPFAM" id="SSF63829">
    <property type="entry name" value="Calcium-dependent phosphotriesterase"/>
    <property type="match status" value="1"/>
</dbReference>
<dbReference type="InterPro" id="IPR011042">
    <property type="entry name" value="6-blade_b-propeller_TolB-like"/>
</dbReference>
<proteinExistence type="predicted"/>
<evidence type="ECO:0000313" key="1">
    <source>
        <dbReference type="EMBL" id="KAF1926894.1"/>
    </source>
</evidence>
<keyword evidence="2" id="KW-1185">Reference proteome</keyword>
<name>A0A6A5RIU6_9PLEO</name>
<accession>A0A6A5RIU6</accession>
<gene>
    <name evidence="1" type="ORF">M421DRAFT_6467</name>
</gene>
<dbReference type="EMBL" id="ML978974">
    <property type="protein sequence ID" value="KAF1926894.1"/>
    <property type="molecule type" value="Genomic_DNA"/>
</dbReference>
<evidence type="ECO:0000313" key="2">
    <source>
        <dbReference type="Proteomes" id="UP000800082"/>
    </source>
</evidence>
<protein>
    <recommendedName>
        <fullName evidence="3">SMP-30/Gluconolactonase/LRE-like region domain-containing protein</fullName>
    </recommendedName>
</protein>